<dbReference type="PANTHER" id="PTHR21320">
    <property type="entry name" value="CYTOCHROME C OXIDASE ASSEMBLY PROTEIN COX11-RELATED"/>
    <property type="match status" value="1"/>
</dbReference>
<evidence type="ECO:0000256" key="5">
    <source>
        <dbReference type="ARBA" id="ARBA00023136"/>
    </source>
</evidence>
<dbReference type="EMBL" id="VIIS01000500">
    <property type="protein sequence ID" value="KAF0308277.1"/>
    <property type="molecule type" value="Genomic_DNA"/>
</dbReference>
<comment type="function">
    <text evidence="1">Exerts its effect at some terminal stage of cytochrome c oxidase synthesis, probably by being involved in the insertion of the copper B into subunit I.</text>
</comment>
<dbReference type="OrthoDB" id="1704689at2759"/>
<dbReference type="InterPro" id="IPR007533">
    <property type="entry name" value="Cyt_c_oxidase_assmbl_CtaG"/>
</dbReference>
<evidence type="ECO:0000256" key="7">
    <source>
        <dbReference type="ARBA" id="ARBA00068998"/>
    </source>
</evidence>
<sequence length="246" mass="27743">MVVSSLLRPLAMAAARPPLCSACRQLLRSGDVTPRQLLLRDVTIRQLTGGGSGQQQRSRRLRSTLYYVTAMGVLVGGLSYAAVPLYRIFCQAYAYGGTTQGHDAEKVLTMKKVEDRELTIRFNADTASSMTWSFRPQQREIKVRPGETALAFYTATNPTDRPIDGIATYNVVPFEAGAYFNKIQCFCFEEQRLNAKEQVDMPVFFYIDPEFDEDPHMENVKEITLSYTFFEAKDSIKMPVPSYATK</sequence>
<evidence type="ECO:0000256" key="8">
    <source>
        <dbReference type="SAM" id="Phobius"/>
    </source>
</evidence>
<protein>
    <recommendedName>
        <fullName evidence="7">Cytochrome c oxidase assembly protein COX11, mitochondrial</fullName>
    </recommendedName>
</protein>
<proteinExistence type="inferred from homology"/>
<name>A0A6A4WLK6_AMPAM</name>
<feature type="transmembrane region" description="Helical" evidence="8">
    <location>
        <begin position="64"/>
        <end position="83"/>
    </location>
</feature>
<evidence type="ECO:0000313" key="9">
    <source>
        <dbReference type="EMBL" id="KAF0308277.1"/>
    </source>
</evidence>
<evidence type="ECO:0000256" key="4">
    <source>
        <dbReference type="ARBA" id="ARBA00022989"/>
    </source>
</evidence>
<dbReference type="GO" id="GO:0005743">
    <property type="term" value="C:mitochondrial inner membrane"/>
    <property type="evidence" value="ECO:0007669"/>
    <property type="project" value="UniProtKB-SubCell"/>
</dbReference>
<dbReference type="Proteomes" id="UP000440578">
    <property type="component" value="Unassembled WGS sequence"/>
</dbReference>
<comment type="subunit">
    <text evidence="6">Interacts with CNNM4/ACDP4. Interacts with RANBP2.</text>
</comment>
<dbReference type="GO" id="GO:0005507">
    <property type="term" value="F:copper ion binding"/>
    <property type="evidence" value="ECO:0007669"/>
    <property type="project" value="InterPro"/>
</dbReference>
<comment type="caution">
    <text evidence="9">The sequence shown here is derived from an EMBL/GenBank/DDBJ whole genome shotgun (WGS) entry which is preliminary data.</text>
</comment>
<comment type="subcellular location">
    <subcellularLocation>
        <location evidence="2">Mitochondrion inner membrane</location>
        <topology evidence="2">Single-pass membrane protein</topology>
        <orientation evidence="2">Intermembrane side</orientation>
    </subcellularLocation>
</comment>
<keyword evidence="5 8" id="KW-0472">Membrane</keyword>
<reference evidence="9 10" key="1">
    <citation type="submission" date="2019-07" db="EMBL/GenBank/DDBJ databases">
        <title>Draft genome assembly of a fouling barnacle, Amphibalanus amphitrite (Darwin, 1854): The first reference genome for Thecostraca.</title>
        <authorList>
            <person name="Kim W."/>
        </authorList>
    </citation>
    <scope>NUCLEOTIDE SEQUENCE [LARGE SCALE GENOMIC DNA]</scope>
    <source>
        <strain evidence="9">SNU_AA5</strain>
        <tissue evidence="9">Soma without cirri and trophi</tissue>
    </source>
</reference>
<dbReference type="InterPro" id="IPR023471">
    <property type="entry name" value="CtaG/Cox11_dom_sf"/>
</dbReference>
<keyword evidence="4 8" id="KW-1133">Transmembrane helix</keyword>
<keyword evidence="10" id="KW-1185">Reference proteome</keyword>
<dbReference type="AlphaFoldDB" id="A0A6A4WLK6"/>
<organism evidence="9 10">
    <name type="scientific">Amphibalanus amphitrite</name>
    <name type="common">Striped barnacle</name>
    <name type="synonym">Balanus amphitrite</name>
    <dbReference type="NCBI Taxonomy" id="1232801"/>
    <lineage>
        <taxon>Eukaryota</taxon>
        <taxon>Metazoa</taxon>
        <taxon>Ecdysozoa</taxon>
        <taxon>Arthropoda</taxon>
        <taxon>Crustacea</taxon>
        <taxon>Multicrustacea</taxon>
        <taxon>Cirripedia</taxon>
        <taxon>Thoracica</taxon>
        <taxon>Thoracicalcarea</taxon>
        <taxon>Balanomorpha</taxon>
        <taxon>Balanoidea</taxon>
        <taxon>Balanidae</taxon>
        <taxon>Amphibalaninae</taxon>
        <taxon>Amphibalanus</taxon>
    </lineage>
</organism>
<evidence type="ECO:0000313" key="10">
    <source>
        <dbReference type="Proteomes" id="UP000440578"/>
    </source>
</evidence>
<accession>A0A6A4WLK6</accession>
<dbReference type="SUPFAM" id="SSF110111">
    <property type="entry name" value="Ctag/Cox11"/>
    <property type="match status" value="1"/>
</dbReference>
<dbReference type="FunFam" id="2.60.370.10:FF:000001">
    <property type="entry name" value="COX11 cytochrome c oxidase assembly homolog"/>
    <property type="match status" value="1"/>
</dbReference>
<evidence type="ECO:0000256" key="3">
    <source>
        <dbReference type="ARBA" id="ARBA00022692"/>
    </source>
</evidence>
<evidence type="ECO:0000256" key="6">
    <source>
        <dbReference type="ARBA" id="ARBA00063165"/>
    </source>
</evidence>
<gene>
    <name evidence="9" type="primary">COX11</name>
    <name evidence="9" type="ORF">FJT64_020486</name>
</gene>
<evidence type="ECO:0000256" key="1">
    <source>
        <dbReference type="ARBA" id="ARBA00004007"/>
    </source>
</evidence>
<dbReference type="Pfam" id="PF04442">
    <property type="entry name" value="CtaG_Cox11"/>
    <property type="match status" value="1"/>
</dbReference>
<evidence type="ECO:0000256" key="2">
    <source>
        <dbReference type="ARBA" id="ARBA00004243"/>
    </source>
</evidence>
<keyword evidence="3 8" id="KW-0812">Transmembrane</keyword>
<dbReference type="Gene3D" id="2.60.370.10">
    <property type="entry name" value="Ctag/Cox11"/>
    <property type="match status" value="1"/>
</dbReference>
<dbReference type="PANTHER" id="PTHR21320:SF3">
    <property type="entry name" value="CYTOCHROME C OXIDASE ASSEMBLY PROTEIN COX11, MITOCHONDRIAL-RELATED"/>
    <property type="match status" value="1"/>
</dbReference>
<dbReference type="NCBIfam" id="NF003465">
    <property type="entry name" value="PRK05089.1"/>
    <property type="match status" value="1"/>
</dbReference>
<dbReference type="HAMAP" id="MF_00155">
    <property type="entry name" value="CtaG"/>
    <property type="match status" value="1"/>
</dbReference>